<keyword evidence="19" id="KW-1185">Reference proteome</keyword>
<dbReference type="Pfam" id="PF00291">
    <property type="entry name" value="PALP"/>
    <property type="match status" value="1"/>
</dbReference>
<comment type="pathway">
    <text evidence="4">Amino-acid biosynthesis; L-threonine biosynthesis; L-threonine from L-aspartate: step 5/5.</text>
</comment>
<comment type="caution">
    <text evidence="18">The sequence shown here is derived from an EMBL/GenBank/DDBJ whole genome shotgun (WGS) entry which is preliminary data.</text>
</comment>
<dbReference type="EMBL" id="BMAR01000030">
    <property type="protein sequence ID" value="GFR49385.1"/>
    <property type="molecule type" value="Genomic_DNA"/>
</dbReference>
<evidence type="ECO:0000256" key="3">
    <source>
        <dbReference type="ARBA" id="ARBA00004229"/>
    </source>
</evidence>
<organism evidence="18 19">
    <name type="scientific">Astrephomene gubernaculifera</name>
    <dbReference type="NCBI Taxonomy" id="47775"/>
    <lineage>
        <taxon>Eukaryota</taxon>
        <taxon>Viridiplantae</taxon>
        <taxon>Chlorophyta</taxon>
        <taxon>core chlorophytes</taxon>
        <taxon>Chlorophyceae</taxon>
        <taxon>CS clade</taxon>
        <taxon>Chlamydomonadales</taxon>
        <taxon>Astrephomenaceae</taxon>
        <taxon>Astrephomene</taxon>
    </lineage>
</organism>
<evidence type="ECO:0000256" key="16">
    <source>
        <dbReference type="PIRSR" id="PIRSR604450-51"/>
    </source>
</evidence>
<comment type="function">
    <text evidence="2">Catalyzes the gamma-elimination of phosphate from L-phosphohomoserine and the beta-addition of water to produce L-threonine.</text>
</comment>
<dbReference type="GO" id="GO:0008652">
    <property type="term" value="P:amino acid biosynthetic process"/>
    <property type="evidence" value="ECO:0007669"/>
    <property type="project" value="UniProtKB-KW"/>
</dbReference>
<dbReference type="PANTHER" id="PTHR10314">
    <property type="entry name" value="CYSTATHIONINE BETA-SYNTHASE"/>
    <property type="match status" value="1"/>
</dbReference>
<evidence type="ECO:0000256" key="7">
    <source>
        <dbReference type="ARBA" id="ARBA00013028"/>
    </source>
</evidence>
<dbReference type="NCBIfam" id="TIGR00260">
    <property type="entry name" value="thrC"/>
    <property type="match status" value="1"/>
</dbReference>
<evidence type="ECO:0000256" key="12">
    <source>
        <dbReference type="ARBA" id="ARBA00022898"/>
    </source>
</evidence>
<evidence type="ECO:0000256" key="8">
    <source>
        <dbReference type="ARBA" id="ARBA00022528"/>
    </source>
</evidence>
<keyword evidence="9" id="KW-0028">Amino-acid biosynthesis</keyword>
<evidence type="ECO:0000256" key="15">
    <source>
        <dbReference type="ARBA" id="ARBA00049144"/>
    </source>
</evidence>
<feature type="modified residue" description="N6-(pyridoxal phosphate)lysine" evidence="16">
    <location>
        <position position="205"/>
    </location>
</feature>
<comment type="cofactor">
    <cofactor evidence="1 16">
        <name>pyridoxal 5'-phosphate</name>
        <dbReference type="ChEBI" id="CHEBI:597326"/>
    </cofactor>
</comment>
<evidence type="ECO:0000259" key="17">
    <source>
        <dbReference type="Pfam" id="PF00291"/>
    </source>
</evidence>
<evidence type="ECO:0000313" key="18">
    <source>
        <dbReference type="EMBL" id="GFR49385.1"/>
    </source>
</evidence>
<comment type="subcellular location">
    <subcellularLocation>
        <location evidence="3">Plastid</location>
        <location evidence="3">Chloroplast</location>
    </subcellularLocation>
</comment>
<keyword evidence="13" id="KW-0809">Transit peptide</keyword>
<dbReference type="SUPFAM" id="SSF53686">
    <property type="entry name" value="Tryptophan synthase beta subunit-like PLP-dependent enzymes"/>
    <property type="match status" value="1"/>
</dbReference>
<evidence type="ECO:0000256" key="14">
    <source>
        <dbReference type="ARBA" id="ARBA00023239"/>
    </source>
</evidence>
<evidence type="ECO:0000256" key="13">
    <source>
        <dbReference type="ARBA" id="ARBA00022946"/>
    </source>
</evidence>
<dbReference type="InterPro" id="IPR001926">
    <property type="entry name" value="TrpB-like_PALP"/>
</dbReference>
<evidence type="ECO:0000256" key="1">
    <source>
        <dbReference type="ARBA" id="ARBA00001933"/>
    </source>
</evidence>
<dbReference type="EC" id="4.2.3.1" evidence="7"/>
<evidence type="ECO:0000256" key="9">
    <source>
        <dbReference type="ARBA" id="ARBA00022605"/>
    </source>
</evidence>
<evidence type="ECO:0000313" key="19">
    <source>
        <dbReference type="Proteomes" id="UP001054857"/>
    </source>
</evidence>
<dbReference type="FunFam" id="3.40.50.1100:FF:000030">
    <property type="entry name" value="Threonine synthase 1, chloroplastic"/>
    <property type="match status" value="1"/>
</dbReference>
<proteinExistence type="inferred from homology"/>
<dbReference type="GO" id="GO:0009507">
    <property type="term" value="C:chloroplast"/>
    <property type="evidence" value="ECO:0007669"/>
    <property type="project" value="UniProtKB-SubCell"/>
</dbReference>
<keyword evidence="8" id="KW-0150">Chloroplast</keyword>
<keyword evidence="14" id="KW-0456">Lyase</keyword>
<evidence type="ECO:0000256" key="11">
    <source>
        <dbReference type="ARBA" id="ARBA00022691"/>
    </source>
</evidence>
<accession>A0AAD3HQY5</accession>
<dbReference type="InterPro" id="IPR036052">
    <property type="entry name" value="TrpB-like_PALP_sf"/>
</dbReference>
<dbReference type="InterPro" id="IPR050214">
    <property type="entry name" value="Cys_Synth/Cystath_Beta-Synth"/>
</dbReference>
<dbReference type="GO" id="GO:0004795">
    <property type="term" value="F:threonine synthase activity"/>
    <property type="evidence" value="ECO:0007669"/>
    <property type="project" value="UniProtKB-EC"/>
</dbReference>
<dbReference type="CDD" id="cd01563">
    <property type="entry name" value="Thr-synth_1"/>
    <property type="match status" value="1"/>
</dbReference>
<comment type="subunit">
    <text evidence="6">Homodimer.</text>
</comment>
<dbReference type="AlphaFoldDB" id="A0AAD3HQY5"/>
<evidence type="ECO:0000256" key="10">
    <source>
        <dbReference type="ARBA" id="ARBA00022640"/>
    </source>
</evidence>
<protein>
    <recommendedName>
        <fullName evidence="7">threonine synthase</fullName>
        <ecNumber evidence="7">4.2.3.1</ecNumber>
    </recommendedName>
</protein>
<keyword evidence="10" id="KW-0934">Plastid</keyword>
<name>A0AAD3HQY5_9CHLO</name>
<dbReference type="Gene3D" id="3.40.50.1100">
    <property type="match status" value="2"/>
</dbReference>
<sequence>LESYTGTIEVASLRSALRCCFIRATMQTLQQPTLRSSARQAMLPSCSRSVQRVYATAAPADIRREAMLRVPLDKAHTFNAKFVPFTDVLSSKMSGESYSLDDVVYRSRDGGLLDVHHDMQALAQYGPDYWRSLFDARVGTTAWPFGSGVWSKKEWVLPGLSDDDIVSMFEGNSNLFWAERFGREALGMTDLWVKQCGNSHTGSFKDLGMTVLVSQVNRIRKLKPGSITAVGCASTGDTSAALSAYCAAAGIPSIVFLPADKISLAQLVQPIANGALVLSIDTDFDGCMRLIKQVTAETPIYLANSMNSLRLEGQKTAAIEILQQFDWQVPDWVIIPGGNLGNIYAFYKGFKMCKELGLVDKMPRLVCAQAQNANPLFQAFQKANGVSGIKESYQAMKAKTTFASAIQIGDPVSIDRAIMALNDTNGIVEEASEDELMDAAARADRTGMFNCPHTGVALAALLKLRERQVIGPNDRTVVVSTAHGLKFAQSKVAYHSKSVPNMTCQFANPPVQVREDLGAVMDAIKTKFSL</sequence>
<dbReference type="InterPro" id="IPR004450">
    <property type="entry name" value="Thr_synthase-like"/>
</dbReference>
<comment type="catalytic activity">
    <reaction evidence="15">
        <text>O-phospho-L-homoserine + H2O = L-threonine + phosphate</text>
        <dbReference type="Rhea" id="RHEA:10840"/>
        <dbReference type="ChEBI" id="CHEBI:15377"/>
        <dbReference type="ChEBI" id="CHEBI:43474"/>
        <dbReference type="ChEBI" id="CHEBI:57590"/>
        <dbReference type="ChEBI" id="CHEBI:57926"/>
        <dbReference type="EC" id="4.2.3.1"/>
    </reaction>
</comment>
<evidence type="ECO:0000256" key="6">
    <source>
        <dbReference type="ARBA" id="ARBA00011738"/>
    </source>
</evidence>
<evidence type="ECO:0000256" key="4">
    <source>
        <dbReference type="ARBA" id="ARBA00004979"/>
    </source>
</evidence>
<keyword evidence="11" id="KW-0949">S-adenosyl-L-methionine</keyword>
<keyword evidence="12 16" id="KW-0663">Pyridoxal phosphate</keyword>
<evidence type="ECO:0000256" key="2">
    <source>
        <dbReference type="ARBA" id="ARBA00003648"/>
    </source>
</evidence>
<feature type="domain" description="Tryptophan synthase beta chain-like PALP" evidence="17">
    <location>
        <begin position="166"/>
        <end position="481"/>
    </location>
</feature>
<dbReference type="Proteomes" id="UP001054857">
    <property type="component" value="Unassembled WGS sequence"/>
</dbReference>
<gene>
    <name evidence="18" type="ORF">Agub_g11436</name>
</gene>
<comment type="similarity">
    <text evidence="5">Belongs to the threonine synthase family.</text>
</comment>
<evidence type="ECO:0000256" key="5">
    <source>
        <dbReference type="ARBA" id="ARBA00005517"/>
    </source>
</evidence>
<feature type="non-terminal residue" evidence="18">
    <location>
        <position position="1"/>
    </location>
</feature>
<reference evidence="18 19" key="1">
    <citation type="journal article" date="2021" name="Sci. Rep.">
        <title>Genome sequencing of the multicellular alga Astrephomene provides insights into convergent evolution of germ-soma differentiation.</title>
        <authorList>
            <person name="Yamashita S."/>
            <person name="Yamamoto K."/>
            <person name="Matsuzaki R."/>
            <person name="Suzuki S."/>
            <person name="Yamaguchi H."/>
            <person name="Hirooka S."/>
            <person name="Minakuchi Y."/>
            <person name="Miyagishima S."/>
            <person name="Kawachi M."/>
            <person name="Toyoda A."/>
            <person name="Nozaki H."/>
        </authorList>
    </citation>
    <scope>NUCLEOTIDE SEQUENCE [LARGE SCALE GENOMIC DNA]</scope>
    <source>
        <strain evidence="18 19">NIES-4017</strain>
    </source>
</reference>